<dbReference type="PRINTS" id="PR01415">
    <property type="entry name" value="ANKYRIN"/>
</dbReference>
<dbReference type="InterPro" id="IPR013783">
    <property type="entry name" value="Ig-like_fold"/>
</dbReference>
<feature type="repeat" description="ANK" evidence="1">
    <location>
        <begin position="249"/>
        <end position="276"/>
    </location>
</feature>
<dbReference type="AlphaFoldDB" id="A0A9Q1J480"/>
<dbReference type="GO" id="GO:0042981">
    <property type="term" value="P:regulation of apoptotic process"/>
    <property type="evidence" value="ECO:0007669"/>
    <property type="project" value="TreeGrafter"/>
</dbReference>
<dbReference type="InterPro" id="IPR002110">
    <property type="entry name" value="Ankyrin_rpt"/>
</dbReference>
<feature type="repeat" description="ANK" evidence="1">
    <location>
        <begin position="176"/>
        <end position="208"/>
    </location>
</feature>
<dbReference type="SUPFAM" id="SSF49265">
    <property type="entry name" value="Fibronectin type III"/>
    <property type="match status" value="1"/>
</dbReference>
<feature type="repeat" description="ANK" evidence="1">
    <location>
        <begin position="277"/>
        <end position="309"/>
    </location>
</feature>
<sequence>MANPGTQSLSVLEPPVVGNVSHHSIDLNWASEENQTRNGPLENLTLFSVEEENSRTHEYSTIYMGYGAQYTVEGLEPSTSYKFRLKITHPSGETASSPVVTFSTAREPMTGRNLHRAIIANDQEELARVLQSGTVYVNVPDMHGFTPLMVAAQKGFTSLAHTLVQYGADVNLKNSSGKDSLMLACFHGHLDVVKYLKECGASRTSRDRAGCTPLHWAADGGQLPVITHLLQDDCEVDVRDGVSHWTPLMRVSAVSGNVAVASLLIGAGADVNTRDKDGKTPLMVAVLNNHEKLFQLLLENGADHHVKNEFGSGVAEMAKAFGRQNIISLLEGMAMHEKNSADYLTIKEMHS</sequence>
<dbReference type="PROSITE" id="PS50088">
    <property type="entry name" value="ANK_REPEAT"/>
    <property type="match status" value="5"/>
</dbReference>
<dbReference type="OrthoDB" id="9995210at2759"/>
<feature type="repeat" description="ANK" evidence="1">
    <location>
        <begin position="209"/>
        <end position="241"/>
    </location>
</feature>
<feature type="repeat" description="ANK" evidence="1">
    <location>
        <begin position="143"/>
        <end position="175"/>
    </location>
</feature>
<accession>A0A9Q1J480</accession>
<dbReference type="Proteomes" id="UP001152622">
    <property type="component" value="Chromosome 4"/>
</dbReference>
<dbReference type="Gene3D" id="2.60.40.10">
    <property type="entry name" value="Immunoglobulins"/>
    <property type="match status" value="1"/>
</dbReference>
<dbReference type="SMART" id="SM00248">
    <property type="entry name" value="ANK"/>
    <property type="match status" value="5"/>
</dbReference>
<evidence type="ECO:0000256" key="1">
    <source>
        <dbReference type="PROSITE-ProRule" id="PRU00023"/>
    </source>
</evidence>
<dbReference type="Pfam" id="PF13637">
    <property type="entry name" value="Ank_4"/>
    <property type="match status" value="1"/>
</dbReference>
<proteinExistence type="predicted"/>
<keyword evidence="1" id="KW-0040">ANK repeat</keyword>
<dbReference type="PROSITE" id="PS50853">
    <property type="entry name" value="FN3"/>
    <property type="match status" value="1"/>
</dbReference>
<name>A0A9Q1J480_SYNKA</name>
<dbReference type="Gene3D" id="1.25.40.20">
    <property type="entry name" value="Ankyrin repeat-containing domain"/>
    <property type="match status" value="1"/>
</dbReference>
<dbReference type="CDD" id="cd00063">
    <property type="entry name" value="FN3"/>
    <property type="match status" value="1"/>
</dbReference>
<protein>
    <recommendedName>
        <fullName evidence="2">Fibronectin type-III domain-containing protein</fullName>
    </recommendedName>
</protein>
<dbReference type="InterPro" id="IPR036770">
    <property type="entry name" value="Ankyrin_rpt-contain_sf"/>
</dbReference>
<dbReference type="PANTHER" id="PTHR24183:SF1">
    <property type="entry name" value="FIBRONECTIN TYPE 3 AND ANKYRIN REPEAT DOMAINS PROTEIN 1"/>
    <property type="match status" value="1"/>
</dbReference>
<dbReference type="Pfam" id="PF12796">
    <property type="entry name" value="Ank_2"/>
    <property type="match status" value="1"/>
</dbReference>
<dbReference type="GO" id="GO:0005634">
    <property type="term" value="C:nucleus"/>
    <property type="evidence" value="ECO:0007669"/>
    <property type="project" value="TreeGrafter"/>
</dbReference>
<dbReference type="PANTHER" id="PTHR24183">
    <property type="entry name" value="FIBRONECTIN TYPE 3 AND ANKYRIN REPEAT DOMAINS PROTEIN 1"/>
    <property type="match status" value="1"/>
</dbReference>
<dbReference type="EMBL" id="JAINUF010000004">
    <property type="protein sequence ID" value="KAJ8365526.1"/>
    <property type="molecule type" value="Genomic_DNA"/>
</dbReference>
<dbReference type="SUPFAM" id="SSF48403">
    <property type="entry name" value="Ankyrin repeat"/>
    <property type="match status" value="1"/>
</dbReference>
<evidence type="ECO:0000259" key="2">
    <source>
        <dbReference type="PROSITE" id="PS50853"/>
    </source>
</evidence>
<reference evidence="3" key="1">
    <citation type="journal article" date="2023" name="Science">
        <title>Genome structures resolve the early diversification of teleost fishes.</title>
        <authorList>
            <person name="Parey E."/>
            <person name="Louis A."/>
            <person name="Montfort J."/>
            <person name="Bouchez O."/>
            <person name="Roques C."/>
            <person name="Iampietro C."/>
            <person name="Lluch J."/>
            <person name="Castinel A."/>
            <person name="Donnadieu C."/>
            <person name="Desvignes T."/>
            <person name="Floi Bucao C."/>
            <person name="Jouanno E."/>
            <person name="Wen M."/>
            <person name="Mejri S."/>
            <person name="Dirks R."/>
            <person name="Jansen H."/>
            <person name="Henkel C."/>
            <person name="Chen W.J."/>
            <person name="Zahm M."/>
            <person name="Cabau C."/>
            <person name="Klopp C."/>
            <person name="Thompson A.W."/>
            <person name="Robinson-Rechavi M."/>
            <person name="Braasch I."/>
            <person name="Lecointre G."/>
            <person name="Bobe J."/>
            <person name="Postlethwait J.H."/>
            <person name="Berthelot C."/>
            <person name="Roest Crollius H."/>
            <person name="Guiguen Y."/>
        </authorList>
    </citation>
    <scope>NUCLEOTIDE SEQUENCE</scope>
    <source>
        <tissue evidence="3">Blood</tissue>
    </source>
</reference>
<keyword evidence="4" id="KW-1185">Reference proteome</keyword>
<dbReference type="InterPro" id="IPR036116">
    <property type="entry name" value="FN3_sf"/>
</dbReference>
<feature type="domain" description="Fibronectin type-III" evidence="2">
    <location>
        <begin position="11"/>
        <end position="107"/>
    </location>
</feature>
<gene>
    <name evidence="3" type="ORF">SKAU_G00143570</name>
</gene>
<dbReference type="InterPro" id="IPR003961">
    <property type="entry name" value="FN3_dom"/>
</dbReference>
<comment type="caution">
    <text evidence="3">The sequence shown here is derived from an EMBL/GenBank/DDBJ whole genome shotgun (WGS) entry which is preliminary data.</text>
</comment>
<dbReference type="PROSITE" id="PS50297">
    <property type="entry name" value="ANK_REP_REGION"/>
    <property type="match status" value="4"/>
</dbReference>
<organism evidence="3 4">
    <name type="scientific">Synaphobranchus kaupii</name>
    <name type="common">Kaup's arrowtooth eel</name>
    <dbReference type="NCBI Taxonomy" id="118154"/>
    <lineage>
        <taxon>Eukaryota</taxon>
        <taxon>Metazoa</taxon>
        <taxon>Chordata</taxon>
        <taxon>Craniata</taxon>
        <taxon>Vertebrata</taxon>
        <taxon>Euteleostomi</taxon>
        <taxon>Actinopterygii</taxon>
        <taxon>Neopterygii</taxon>
        <taxon>Teleostei</taxon>
        <taxon>Anguilliformes</taxon>
        <taxon>Synaphobranchidae</taxon>
        <taxon>Synaphobranchus</taxon>
    </lineage>
</organism>
<evidence type="ECO:0000313" key="4">
    <source>
        <dbReference type="Proteomes" id="UP001152622"/>
    </source>
</evidence>
<evidence type="ECO:0000313" key="3">
    <source>
        <dbReference type="EMBL" id="KAJ8365526.1"/>
    </source>
</evidence>